<dbReference type="Gene3D" id="1.20.140.150">
    <property type="match status" value="1"/>
</dbReference>
<feature type="transmembrane region" description="Helical" evidence="1">
    <location>
        <begin position="12"/>
        <end position="36"/>
    </location>
</feature>
<evidence type="ECO:0000313" key="2">
    <source>
        <dbReference type="EMBL" id="CAF0753692.1"/>
    </source>
</evidence>
<keyword evidence="3" id="KW-1185">Reference proteome</keyword>
<proteinExistence type="predicted"/>
<reference evidence="2" key="1">
    <citation type="submission" date="2021-02" db="EMBL/GenBank/DDBJ databases">
        <authorList>
            <person name="Nowell W R."/>
        </authorList>
    </citation>
    <scope>NUCLEOTIDE SEQUENCE</scope>
</reference>
<feature type="transmembrane region" description="Helical" evidence="1">
    <location>
        <begin position="163"/>
        <end position="189"/>
    </location>
</feature>
<name>A0A813PE46_9BILA</name>
<protein>
    <submittedName>
        <fullName evidence="2">Uncharacterized protein</fullName>
    </submittedName>
</protein>
<keyword evidence="1" id="KW-0472">Membrane</keyword>
<organism evidence="2 3">
    <name type="scientific">Rotaria sordida</name>
    <dbReference type="NCBI Taxonomy" id="392033"/>
    <lineage>
        <taxon>Eukaryota</taxon>
        <taxon>Metazoa</taxon>
        <taxon>Spiralia</taxon>
        <taxon>Gnathifera</taxon>
        <taxon>Rotifera</taxon>
        <taxon>Eurotatoria</taxon>
        <taxon>Bdelloidea</taxon>
        <taxon>Philodinida</taxon>
        <taxon>Philodinidae</taxon>
        <taxon>Rotaria</taxon>
    </lineage>
</organism>
<dbReference type="EMBL" id="CAJNOL010000021">
    <property type="protein sequence ID" value="CAF0753692.1"/>
    <property type="molecule type" value="Genomic_DNA"/>
</dbReference>
<feature type="transmembrane region" description="Helical" evidence="1">
    <location>
        <begin position="97"/>
        <end position="118"/>
    </location>
</feature>
<keyword evidence="1" id="KW-1133">Transmembrane helix</keyword>
<comment type="caution">
    <text evidence="2">The sequence shown here is derived from an EMBL/GenBank/DDBJ whole genome shotgun (WGS) entry which is preliminary data.</text>
</comment>
<gene>
    <name evidence="2" type="ORF">JXQ802_LOCUS1825</name>
</gene>
<accession>A0A813PE46</accession>
<evidence type="ECO:0000313" key="3">
    <source>
        <dbReference type="Proteomes" id="UP000663870"/>
    </source>
</evidence>
<dbReference type="AlphaFoldDB" id="A0A813PE46"/>
<keyword evidence="1" id="KW-0812">Transmembrane</keyword>
<feature type="transmembrane region" description="Helical" evidence="1">
    <location>
        <begin position="123"/>
        <end position="143"/>
    </location>
</feature>
<evidence type="ECO:0000256" key="1">
    <source>
        <dbReference type="SAM" id="Phobius"/>
    </source>
</evidence>
<sequence>MIPKKKFYERPGLWKIVLAIALFFAFLAFILGWVGFGVPDWQAFRRNNSTVQEFYGLWAYCQQSPPLYSTNCRHWSDAANQLYNGSRPNFISTADGLITTGMIFLSLGLMTGIFAAILPLISYLAGVLTFLAFLFIIIGLPIFGQQSNDFSRLLGDTSYNKRYGFWLMVPTIIFSFIAAILFVIGAYLYQKYGFGNIATHAYTRHAHGGQQLLGPANILPGMPYGMRPGMMPYQPPPVAPVVPSLLSQYIARRMPRYYGPTTVRRTVVSAFPQPSTAGASGQPIYVTPAYYRPSVLQPTYSNSNSVNLTGQPVVTPAVRVS</sequence>
<dbReference type="Proteomes" id="UP000663870">
    <property type="component" value="Unassembled WGS sequence"/>
</dbReference>